<evidence type="ECO:0000313" key="1">
    <source>
        <dbReference type="EMBL" id="AOT59559.1"/>
    </source>
</evidence>
<evidence type="ECO:0000313" key="2">
    <source>
        <dbReference type="Proteomes" id="UP000095349"/>
    </source>
</evidence>
<name>A0A1D8G278_9ACTN</name>
<dbReference type="STRING" id="285473.A4G23_02401"/>
<organism evidence="1 2">
    <name type="scientific">Streptomyces rubrolavendulae</name>
    <dbReference type="NCBI Taxonomy" id="285473"/>
    <lineage>
        <taxon>Bacteria</taxon>
        <taxon>Bacillati</taxon>
        <taxon>Actinomycetota</taxon>
        <taxon>Actinomycetes</taxon>
        <taxon>Kitasatosporales</taxon>
        <taxon>Streptomycetaceae</taxon>
        <taxon>Streptomyces</taxon>
    </lineage>
</organism>
<proteinExistence type="predicted"/>
<dbReference type="GeneID" id="33068322"/>
<dbReference type="EMBL" id="CP017316">
    <property type="protein sequence ID" value="AOT59559.1"/>
    <property type="molecule type" value="Genomic_DNA"/>
</dbReference>
<reference evidence="1 2" key="1">
    <citation type="submission" date="2016-09" db="EMBL/GenBank/DDBJ databases">
        <title>Streptomyces rubrolavendulae MJM4426 Genome sequencing and assembly.</title>
        <authorList>
            <person name="Kim J.-G."/>
        </authorList>
    </citation>
    <scope>NUCLEOTIDE SEQUENCE [LARGE SCALE GENOMIC DNA]</scope>
    <source>
        <strain evidence="1 2">MJM4426</strain>
    </source>
</reference>
<accession>A0A1D8G278</accession>
<dbReference type="AlphaFoldDB" id="A0A1D8G278"/>
<dbReference type="Proteomes" id="UP000095349">
    <property type="component" value="Chromosome"/>
</dbReference>
<keyword evidence="2" id="KW-1185">Reference proteome</keyword>
<gene>
    <name evidence="1" type="ORF">A4G23_02401</name>
</gene>
<dbReference type="KEGG" id="srn:A4G23_02401"/>
<dbReference type="OrthoDB" id="4299856at2"/>
<protein>
    <submittedName>
        <fullName evidence="1">Uncharacterized protein</fullName>
    </submittedName>
</protein>
<sequence>MFAPAAERPWLEAWPAVARTGDGNPWTTGMCWLFCRRRGVAVLWVGSVTTPGATGNVYACGPCLAELDHMVRVQAHDRDRGQGGEGTGRAATLAVPAHLPPPCAPSAGTAGACEHRRTRRHRDGKTYCRGCGRQLYL</sequence>